<gene>
    <name evidence="1" type="ORF">FTUN_1114</name>
</gene>
<proteinExistence type="predicted"/>
<name>A0A6M5YJY7_9BACT</name>
<sequence>MIPTPFTDNTQANHADDSQPRFFLDAAFDPHTDGDWWLDLGGVDLPVALPV</sequence>
<dbReference type="Proteomes" id="UP000503447">
    <property type="component" value="Chromosome"/>
</dbReference>
<dbReference type="EMBL" id="CP053452">
    <property type="protein sequence ID" value="QJW93606.1"/>
    <property type="molecule type" value="Genomic_DNA"/>
</dbReference>
<evidence type="ECO:0000313" key="1">
    <source>
        <dbReference type="EMBL" id="QJW93606.1"/>
    </source>
</evidence>
<keyword evidence="2" id="KW-1185">Reference proteome</keyword>
<dbReference type="AlphaFoldDB" id="A0A6M5YJY7"/>
<evidence type="ECO:0000313" key="2">
    <source>
        <dbReference type="Proteomes" id="UP000503447"/>
    </source>
</evidence>
<accession>A0A6M5YJY7</accession>
<reference evidence="2" key="1">
    <citation type="submission" date="2020-05" db="EMBL/GenBank/DDBJ databases">
        <title>Frigoriglobus tundricola gen. nov., sp. nov., a psychrotolerant cellulolytic planctomycete of the family Gemmataceae with two divergent copies of 16S rRNA gene.</title>
        <authorList>
            <person name="Kulichevskaya I.S."/>
            <person name="Ivanova A.A."/>
            <person name="Naumoff D.G."/>
            <person name="Beletsky A.V."/>
            <person name="Rijpstra W.I.C."/>
            <person name="Sinninghe Damste J.S."/>
            <person name="Mardanov A.V."/>
            <person name="Ravin N.V."/>
            <person name="Dedysh S.N."/>
        </authorList>
    </citation>
    <scope>NUCLEOTIDE SEQUENCE [LARGE SCALE GENOMIC DNA]</scope>
    <source>
        <strain evidence="2">PL17</strain>
    </source>
</reference>
<dbReference type="KEGG" id="ftj:FTUN_1114"/>
<protein>
    <submittedName>
        <fullName evidence="1">Uncharacterized protein</fullName>
    </submittedName>
</protein>
<organism evidence="1 2">
    <name type="scientific">Frigoriglobus tundricola</name>
    <dbReference type="NCBI Taxonomy" id="2774151"/>
    <lineage>
        <taxon>Bacteria</taxon>
        <taxon>Pseudomonadati</taxon>
        <taxon>Planctomycetota</taxon>
        <taxon>Planctomycetia</taxon>
        <taxon>Gemmatales</taxon>
        <taxon>Gemmataceae</taxon>
        <taxon>Frigoriglobus</taxon>
    </lineage>
</organism>
<dbReference type="RefSeq" id="WP_171469769.1">
    <property type="nucleotide sequence ID" value="NZ_CP053452.2"/>
</dbReference>